<evidence type="ECO:0000259" key="1">
    <source>
        <dbReference type="SMART" id="SM00198"/>
    </source>
</evidence>
<dbReference type="PROSITE" id="PS01009">
    <property type="entry name" value="CRISP_1"/>
    <property type="match status" value="1"/>
</dbReference>
<dbReference type="EMBL" id="CP090172">
    <property type="protein sequence ID" value="UJO23116.1"/>
    <property type="molecule type" value="Genomic_DNA"/>
</dbReference>
<organism evidence="2 3">
    <name type="scientific">Passalora fulva</name>
    <name type="common">Tomato leaf mold</name>
    <name type="synonym">Cladosporium fulvum</name>
    <dbReference type="NCBI Taxonomy" id="5499"/>
    <lineage>
        <taxon>Eukaryota</taxon>
        <taxon>Fungi</taxon>
        <taxon>Dikarya</taxon>
        <taxon>Ascomycota</taxon>
        <taxon>Pezizomycotina</taxon>
        <taxon>Dothideomycetes</taxon>
        <taxon>Dothideomycetidae</taxon>
        <taxon>Mycosphaerellales</taxon>
        <taxon>Mycosphaerellaceae</taxon>
        <taxon>Fulvia</taxon>
    </lineage>
</organism>
<name>A0A9Q8PIM4_PASFU</name>
<evidence type="ECO:0000313" key="2">
    <source>
        <dbReference type="EMBL" id="UJO23116.1"/>
    </source>
</evidence>
<dbReference type="Proteomes" id="UP000756132">
    <property type="component" value="Chromosome 10"/>
</dbReference>
<dbReference type="InterPro" id="IPR018244">
    <property type="entry name" value="Allrgn_V5/Tpx1_CS"/>
</dbReference>
<dbReference type="GO" id="GO:0005576">
    <property type="term" value="C:extracellular region"/>
    <property type="evidence" value="ECO:0007669"/>
    <property type="project" value="InterPro"/>
</dbReference>
<dbReference type="InterPro" id="IPR001283">
    <property type="entry name" value="CRISP-related"/>
</dbReference>
<dbReference type="AlphaFoldDB" id="A0A9Q8PIM4"/>
<sequence length="192" mass="20392">MTSTSTAVASMATPGSLEAVVLNSTNYYRQLYHAEPLVWNDTMAAYAENYARGCIWKHSGGPTGENLAASFSNSTLAIDTWAAEESKYNWKKAKFTHDTGHFTQLVWRNTTSVGCGLVACDNDAEGGVEGDYLVCEYWPPGNYKGDFKNNVVKGGVDGDGSPSLGAASGGRGKVWRMGVVLGAAGFVVAMLA</sequence>
<dbReference type="SMART" id="SM00198">
    <property type="entry name" value="SCP"/>
    <property type="match status" value="1"/>
</dbReference>
<dbReference type="InterPro" id="IPR014044">
    <property type="entry name" value="CAP_dom"/>
</dbReference>
<dbReference type="PRINTS" id="PR00837">
    <property type="entry name" value="V5TPXLIKE"/>
</dbReference>
<gene>
    <name evidence="2" type="ORF">CLAFUR5_12499</name>
</gene>
<dbReference type="PANTHER" id="PTHR10334">
    <property type="entry name" value="CYSTEINE-RICH SECRETORY PROTEIN-RELATED"/>
    <property type="match status" value="1"/>
</dbReference>
<reference evidence="2" key="1">
    <citation type="submission" date="2021-12" db="EMBL/GenBank/DDBJ databases">
        <authorList>
            <person name="Zaccaron A."/>
            <person name="Stergiopoulos I."/>
        </authorList>
    </citation>
    <scope>NUCLEOTIDE SEQUENCE</scope>
    <source>
        <strain evidence="2">Race5_Kim</strain>
    </source>
</reference>
<protein>
    <submittedName>
        <fullName evidence="2">Cell wall protein PRY3</fullName>
    </submittedName>
</protein>
<dbReference type="InterPro" id="IPR035940">
    <property type="entry name" value="CAP_sf"/>
</dbReference>
<dbReference type="Pfam" id="PF00188">
    <property type="entry name" value="CAP"/>
    <property type="match status" value="1"/>
</dbReference>
<reference evidence="2" key="2">
    <citation type="journal article" date="2022" name="Microb. Genom.">
        <title>A chromosome-scale genome assembly of the tomato pathogen Cladosporium fulvum reveals a compartmentalized genome architecture and the presence of a dispensable chromosome.</title>
        <authorList>
            <person name="Zaccaron A.Z."/>
            <person name="Chen L.H."/>
            <person name="Samaras A."/>
            <person name="Stergiopoulos I."/>
        </authorList>
    </citation>
    <scope>NUCLEOTIDE SEQUENCE</scope>
    <source>
        <strain evidence="2">Race5_Kim</strain>
    </source>
</reference>
<keyword evidence="3" id="KW-1185">Reference proteome</keyword>
<feature type="domain" description="SCP" evidence="1">
    <location>
        <begin position="15"/>
        <end position="145"/>
    </location>
</feature>
<dbReference type="Gene3D" id="3.40.33.10">
    <property type="entry name" value="CAP"/>
    <property type="match status" value="1"/>
</dbReference>
<dbReference type="OrthoDB" id="337038at2759"/>
<dbReference type="GeneID" id="71992377"/>
<proteinExistence type="predicted"/>
<evidence type="ECO:0000313" key="3">
    <source>
        <dbReference type="Proteomes" id="UP000756132"/>
    </source>
</evidence>
<dbReference type="RefSeq" id="XP_047767482.1">
    <property type="nucleotide sequence ID" value="XM_047911647.1"/>
</dbReference>
<dbReference type="KEGG" id="ffu:CLAFUR5_12499"/>
<dbReference type="SUPFAM" id="SSF55797">
    <property type="entry name" value="PR-1-like"/>
    <property type="match status" value="1"/>
</dbReference>
<accession>A0A9Q8PIM4</accession>